<dbReference type="PRINTS" id="PR00992">
    <property type="entry name" value="ALARACEMASE"/>
</dbReference>
<evidence type="ECO:0000256" key="1">
    <source>
        <dbReference type="ARBA" id="ARBA00001933"/>
    </source>
</evidence>
<reference evidence="11" key="1">
    <citation type="submission" date="2021-11" db="EMBL/GenBank/DDBJ databases">
        <authorList>
            <person name="Rodrigo-Torres L."/>
            <person name="Arahal R. D."/>
            <person name="Lucena T."/>
        </authorList>
    </citation>
    <scope>NUCLEOTIDE SEQUENCE</scope>
    <source>
        <strain evidence="11">CECT 7928</strain>
    </source>
</reference>
<dbReference type="HAMAP" id="MF_02212">
    <property type="entry name" value="Bsr_racemase"/>
    <property type="match status" value="1"/>
</dbReference>
<feature type="disulfide bond" evidence="9">
    <location>
        <begin position="71"/>
        <end position="97"/>
    </location>
</feature>
<feature type="binding site" evidence="9">
    <location>
        <position position="346"/>
    </location>
    <ligand>
        <name>substrate</name>
    </ligand>
</feature>
<evidence type="ECO:0000256" key="9">
    <source>
        <dbReference type="HAMAP-Rule" id="MF_02212"/>
    </source>
</evidence>
<keyword evidence="12" id="KW-1185">Reference proteome</keyword>
<dbReference type="InterPro" id="IPR011079">
    <property type="entry name" value="Ala_racemase_C"/>
</dbReference>
<evidence type="ECO:0000256" key="6">
    <source>
        <dbReference type="ARBA" id="ARBA00023157"/>
    </source>
</evidence>
<feature type="active site" description="Proton acceptor" evidence="9">
    <location>
        <position position="298"/>
    </location>
</feature>
<dbReference type="Proteomes" id="UP000838748">
    <property type="component" value="Unassembled WGS sequence"/>
</dbReference>
<keyword evidence="6 9" id="KW-1015">Disulfide bond</keyword>
<evidence type="ECO:0000256" key="3">
    <source>
        <dbReference type="ARBA" id="ARBA00022729"/>
    </source>
</evidence>
<evidence type="ECO:0000256" key="5">
    <source>
        <dbReference type="ARBA" id="ARBA00022898"/>
    </source>
</evidence>
<accession>A0ABN8E8S3</accession>
<comment type="similarity">
    <text evidence="8 9">Belongs to the alanine racemase family. Bsr subfamily.</text>
</comment>
<evidence type="ECO:0000256" key="2">
    <source>
        <dbReference type="ARBA" id="ARBA00004418"/>
    </source>
</evidence>
<comment type="cofactor">
    <cofactor evidence="1 9">
        <name>pyridoxal 5'-phosphate</name>
        <dbReference type="ChEBI" id="CHEBI:597326"/>
    </cofactor>
</comment>
<dbReference type="NCBIfam" id="TIGR00492">
    <property type="entry name" value="alr"/>
    <property type="match status" value="1"/>
</dbReference>
<feature type="binding site" evidence="9">
    <location>
        <position position="172"/>
    </location>
    <ligand>
        <name>substrate</name>
    </ligand>
</feature>
<comment type="caution">
    <text evidence="11">The sequence shown here is derived from an EMBL/GenBank/DDBJ whole genome shotgun (WGS) entry which is preliminary data.</text>
</comment>
<keyword evidence="7 9" id="KW-0413">Isomerase</keyword>
<dbReference type="RefSeq" id="WP_237362569.1">
    <property type="nucleotide sequence ID" value="NZ_CAKLDM010000002.1"/>
</dbReference>
<dbReference type="CDD" id="cd06826">
    <property type="entry name" value="PLPDE_III_AR2"/>
    <property type="match status" value="1"/>
</dbReference>
<feature type="domain" description="Alanine racemase C-terminal" evidence="10">
    <location>
        <begin position="277"/>
        <end position="405"/>
    </location>
</feature>
<dbReference type="InterPro" id="IPR043698">
    <property type="entry name" value="Racemase_Bsr/Lyr"/>
</dbReference>
<organism evidence="11 12">
    <name type="scientific">Vibrio marisflavi CECT 7928</name>
    <dbReference type="NCBI Taxonomy" id="634439"/>
    <lineage>
        <taxon>Bacteria</taxon>
        <taxon>Pseudomonadati</taxon>
        <taxon>Pseudomonadota</taxon>
        <taxon>Gammaproteobacteria</taxon>
        <taxon>Vibrionales</taxon>
        <taxon>Vibrionaceae</taxon>
        <taxon>Vibrio</taxon>
    </lineage>
</organism>
<evidence type="ECO:0000256" key="8">
    <source>
        <dbReference type="ARBA" id="ARBA00023456"/>
    </source>
</evidence>
<comment type="catalytic activity">
    <reaction evidence="9">
        <text>an L-alpha-amino acid = a D-alpha-amino acid</text>
        <dbReference type="Rhea" id="RHEA:18317"/>
        <dbReference type="ChEBI" id="CHEBI:59869"/>
        <dbReference type="ChEBI" id="CHEBI:59871"/>
        <dbReference type="EC" id="5.1.1.10"/>
    </reaction>
</comment>
<dbReference type="SMART" id="SM01005">
    <property type="entry name" value="Ala_racemase_C"/>
    <property type="match status" value="1"/>
</dbReference>
<feature type="chain" id="PRO_5044897547" description="Broad specificity amino-acid racemase" evidence="9">
    <location>
        <begin position="25"/>
        <end position="406"/>
    </location>
</feature>
<gene>
    <name evidence="11" type="primary">bsrV</name>
    <name evidence="11" type="ORF">VMF7928_03061</name>
</gene>
<dbReference type="Pfam" id="PF00842">
    <property type="entry name" value="Ala_racemase_C"/>
    <property type="match status" value="1"/>
</dbReference>
<dbReference type="Gene3D" id="2.40.37.10">
    <property type="entry name" value="Lyase, Ornithine Decarboxylase, Chain A, domain 1"/>
    <property type="match status" value="1"/>
</dbReference>
<dbReference type="EMBL" id="CAKLDM010000002">
    <property type="protein sequence ID" value="CAH0540719.1"/>
    <property type="molecule type" value="Genomic_DNA"/>
</dbReference>
<dbReference type="InterPro" id="IPR029066">
    <property type="entry name" value="PLP-binding_barrel"/>
</dbReference>
<dbReference type="EC" id="5.1.1.10" evidence="9"/>
<keyword evidence="5 9" id="KW-0663">Pyridoxal phosphate</keyword>
<dbReference type="InterPro" id="IPR001608">
    <property type="entry name" value="Ala_racemase_N"/>
</dbReference>
<dbReference type="PANTHER" id="PTHR30511">
    <property type="entry name" value="ALANINE RACEMASE"/>
    <property type="match status" value="1"/>
</dbReference>
<sequence precursor="true">MEIRATLLSMAIAAALTNSEAVMAAPLALDESPPPIQQVQQSNAWLEVNLGQFKDNMDQFRKHLSQNTKICFVMKADAYGNGIQGLMPTVLEMKVPCIAIASNAEARAVREAGFDGQLIRVRSADIHEIKEVMDLDVEELIGSVDQANHIMALEKDRPIKVHLALNDGGMSRNGIDMTTETGKQEALKIATHDGIDIVGIMTHFPNYDAKEVRNKLGHFQKSSAWLIENAGLKREDVTLHVANSYTAVNVPEAQLDMVRPGGVIYGDLPTNPEYPSIVSFKTRVASLHSVPKNSTVGYDSTYITKRDSVLANLPVGYSDGYPRKMGNRAFVVVNGQRAPVVGKTSMNTTMVDVTDIKGVTAGEEVVLFGQQGNAKVAVSEMEENSELIFPELYTVWGAANPRVYIP</sequence>
<comment type="catalytic activity">
    <reaction evidence="9">
        <text>L-lysine = D-lysine</text>
        <dbReference type="Rhea" id="RHEA:22864"/>
        <dbReference type="ChEBI" id="CHEBI:32551"/>
        <dbReference type="ChEBI" id="CHEBI:32557"/>
    </reaction>
</comment>
<name>A0ABN8E8S3_9VIBR</name>
<keyword evidence="4 9" id="KW-0574">Periplasm</keyword>
<protein>
    <recommendedName>
        <fullName evidence="9">Broad specificity amino-acid racemase</fullName>
        <ecNumber evidence="9">5.1.1.10</ecNumber>
    </recommendedName>
</protein>
<evidence type="ECO:0000313" key="12">
    <source>
        <dbReference type="Proteomes" id="UP000838748"/>
    </source>
</evidence>
<dbReference type="PANTHER" id="PTHR30511:SF0">
    <property type="entry name" value="ALANINE RACEMASE, CATABOLIC-RELATED"/>
    <property type="match status" value="1"/>
</dbReference>
<feature type="active site" description="Proton acceptor" evidence="9">
    <location>
        <position position="75"/>
    </location>
</feature>
<dbReference type="SUPFAM" id="SSF51419">
    <property type="entry name" value="PLP-binding barrel"/>
    <property type="match status" value="1"/>
</dbReference>
<dbReference type="GO" id="GO:0047661">
    <property type="term" value="F:amino-acid racemase activity"/>
    <property type="evidence" value="ECO:0007669"/>
    <property type="project" value="UniProtKB-EC"/>
</dbReference>
<evidence type="ECO:0000256" key="4">
    <source>
        <dbReference type="ARBA" id="ARBA00022764"/>
    </source>
</evidence>
<keyword evidence="3 9" id="KW-0732">Signal</keyword>
<dbReference type="InterPro" id="IPR000821">
    <property type="entry name" value="Ala_racemase"/>
</dbReference>
<comment type="function">
    <text evidence="9">Amino-acid racemase able to utilize a broad range of substrates.</text>
</comment>
<feature type="signal peptide" evidence="9">
    <location>
        <begin position="1"/>
        <end position="24"/>
    </location>
</feature>
<evidence type="ECO:0000256" key="7">
    <source>
        <dbReference type="ARBA" id="ARBA00023235"/>
    </source>
</evidence>
<dbReference type="Pfam" id="PF01168">
    <property type="entry name" value="Ala_racemase_N"/>
    <property type="match status" value="1"/>
</dbReference>
<dbReference type="InterPro" id="IPR009006">
    <property type="entry name" value="Ala_racemase/Decarboxylase_C"/>
</dbReference>
<proteinExistence type="inferred from homology"/>
<dbReference type="NCBIfam" id="NF009879">
    <property type="entry name" value="PRK13340.1-4"/>
    <property type="match status" value="1"/>
</dbReference>
<evidence type="ECO:0000313" key="11">
    <source>
        <dbReference type="EMBL" id="CAH0540719.1"/>
    </source>
</evidence>
<dbReference type="SUPFAM" id="SSF50621">
    <property type="entry name" value="Alanine racemase C-terminal domain-like"/>
    <property type="match status" value="1"/>
</dbReference>
<dbReference type="Gene3D" id="3.20.20.10">
    <property type="entry name" value="Alanine racemase"/>
    <property type="match status" value="1"/>
</dbReference>
<comment type="catalytic activity">
    <reaction evidence="9">
        <text>L-arginine = D-arginine</text>
        <dbReference type="Rhea" id="RHEA:18069"/>
        <dbReference type="ChEBI" id="CHEBI:32682"/>
        <dbReference type="ChEBI" id="CHEBI:32689"/>
    </reaction>
</comment>
<evidence type="ECO:0000259" key="10">
    <source>
        <dbReference type="SMART" id="SM01005"/>
    </source>
</evidence>
<comment type="subcellular location">
    <subcellularLocation>
        <location evidence="2 9">Periplasm</location>
    </subcellularLocation>
</comment>
<feature type="modified residue" description="N6-(pyridoxal phosphate)lysine" evidence="9">
    <location>
        <position position="75"/>
    </location>
</feature>